<name>A0A847UD75_9EURY</name>
<dbReference type="SMART" id="SM00564">
    <property type="entry name" value="PQQ"/>
    <property type="match status" value="8"/>
</dbReference>
<dbReference type="GO" id="GO:0005524">
    <property type="term" value="F:ATP binding"/>
    <property type="evidence" value="ECO:0007669"/>
    <property type="project" value="InterPro"/>
</dbReference>
<dbReference type="GO" id="GO:0004672">
    <property type="term" value="F:protein kinase activity"/>
    <property type="evidence" value="ECO:0007669"/>
    <property type="project" value="InterPro"/>
</dbReference>
<evidence type="ECO:0000256" key="1">
    <source>
        <dbReference type="SAM" id="MobiDB-lite"/>
    </source>
</evidence>
<feature type="compositionally biased region" description="Polar residues" evidence="1">
    <location>
        <begin position="352"/>
        <end position="378"/>
    </location>
</feature>
<dbReference type="EMBL" id="WOYG01000001">
    <property type="protein sequence ID" value="NLV10436.1"/>
    <property type="molecule type" value="Genomic_DNA"/>
</dbReference>
<dbReference type="SUPFAM" id="SSF56112">
    <property type="entry name" value="Protein kinase-like (PK-like)"/>
    <property type="match status" value="1"/>
</dbReference>
<dbReference type="SUPFAM" id="SSF50998">
    <property type="entry name" value="Quinoprotein alcohol dehydrogenase-like"/>
    <property type="match status" value="2"/>
</dbReference>
<evidence type="ECO:0000259" key="2">
    <source>
        <dbReference type="PROSITE" id="PS50011"/>
    </source>
</evidence>
<dbReference type="InterPro" id="IPR002372">
    <property type="entry name" value="PQQ_rpt_dom"/>
</dbReference>
<sequence length="680" mass="75096">MLLTLRLMAEQVPDLEAVESPPRRRLDYHQLSLDEDPIGGGGQGIVYRAGIPDATPPDKIAVKEPAVDSRTLDSDEIEMFLEEASTWETVDRREREKRRWRDSEYIVGVVDTGDDLPWIAMEYMDGGGLDDRLEASPDGLPIDEALWIGECVCRGVELAHNCGIAHLDLKPANVLFRQTAGGVWDVPKIADWGLARVLAERTGTMDGLSVTYAAPEQFEPDEFGDPDMLTDVYQVGALVYTMLTGRPPYTGSQASIIHDVVYGGQPALASSERPALSPEVDEPVMTALATEKSDRYRNIAAFEQALRAIRTETLDGQSHTGDESAPEPTPKTTERTDSWPRFQGGFARTGHRSTSAAPDSVTTQWRFQTDSQVRSSPTVDDDTVYVGSDDCHVYALDASNGTERWRFQTDNWVRPSPTVDDDTVYVGSDDCHVYALDASNGTERWRFQTDRRVYSPPMVADSTIYVGSSDSNVYALDASDGTERWRFQTDDWVYSSPAVASGTVYVGSFDGHVYALDASDGTERWRFQTDNFVRPSPTVVNGTIYVGNDDGHVYALDASSGTERWRFQTDNFVRPSPAVADGTVYVGSDDYHVYALDASDGTERWRFQTDGHVRSSPTIADSTVYVGSDDYHVYALDTSNGTERWHFQTDGSIHSSPTIADGTVYVGSNDGYVYALTDDG</sequence>
<dbReference type="Gene3D" id="2.130.10.10">
    <property type="entry name" value="YVTN repeat-like/Quinoprotein amine dehydrogenase"/>
    <property type="match status" value="1"/>
</dbReference>
<dbReference type="InterPro" id="IPR018391">
    <property type="entry name" value="PQQ_b-propeller_rpt"/>
</dbReference>
<feature type="domain" description="Protein kinase" evidence="2">
    <location>
        <begin position="32"/>
        <end position="307"/>
    </location>
</feature>
<dbReference type="PROSITE" id="PS00108">
    <property type="entry name" value="PROTEIN_KINASE_ST"/>
    <property type="match status" value="1"/>
</dbReference>
<dbReference type="PANTHER" id="PTHR34512:SF30">
    <property type="entry name" value="OUTER MEMBRANE PROTEIN ASSEMBLY FACTOR BAMB"/>
    <property type="match status" value="1"/>
</dbReference>
<dbReference type="InterPro" id="IPR008271">
    <property type="entry name" value="Ser/Thr_kinase_AS"/>
</dbReference>
<dbReference type="CDD" id="cd14014">
    <property type="entry name" value="STKc_PknB_like"/>
    <property type="match status" value="1"/>
</dbReference>
<dbReference type="PROSITE" id="PS50011">
    <property type="entry name" value="PROTEIN_KINASE_DOM"/>
    <property type="match status" value="1"/>
</dbReference>
<proteinExistence type="predicted"/>
<dbReference type="InterPro" id="IPR011047">
    <property type="entry name" value="Quinoprotein_ADH-like_sf"/>
</dbReference>
<evidence type="ECO:0000313" key="3">
    <source>
        <dbReference type="EMBL" id="NLV10436.1"/>
    </source>
</evidence>
<evidence type="ECO:0000313" key="4">
    <source>
        <dbReference type="Proteomes" id="UP000608662"/>
    </source>
</evidence>
<dbReference type="SMART" id="SM00220">
    <property type="entry name" value="S_TKc"/>
    <property type="match status" value="1"/>
</dbReference>
<dbReference type="Pfam" id="PF13360">
    <property type="entry name" value="PQQ_2"/>
    <property type="match status" value="3"/>
</dbReference>
<dbReference type="Proteomes" id="UP000608662">
    <property type="component" value="Unassembled WGS sequence"/>
</dbReference>
<dbReference type="InterPro" id="IPR011009">
    <property type="entry name" value="Kinase-like_dom_sf"/>
</dbReference>
<dbReference type="Gene3D" id="2.40.128.630">
    <property type="match status" value="3"/>
</dbReference>
<comment type="caution">
    <text evidence="3">The sequence shown here is derived from an EMBL/GenBank/DDBJ whole genome shotgun (WGS) entry which is preliminary data.</text>
</comment>
<dbReference type="Pfam" id="PF00069">
    <property type="entry name" value="Pkinase"/>
    <property type="match status" value="1"/>
</dbReference>
<organism evidence="3 4">
    <name type="scientific">Halomicrobium mukohataei</name>
    <dbReference type="NCBI Taxonomy" id="57705"/>
    <lineage>
        <taxon>Archaea</taxon>
        <taxon>Methanobacteriati</taxon>
        <taxon>Methanobacteriota</taxon>
        <taxon>Stenosarchaea group</taxon>
        <taxon>Halobacteria</taxon>
        <taxon>Halobacteriales</taxon>
        <taxon>Haloarculaceae</taxon>
        <taxon>Halomicrobium</taxon>
    </lineage>
</organism>
<dbReference type="OrthoDB" id="136681at2157"/>
<protein>
    <submittedName>
        <fullName evidence="3">PQQ-binding-like beta-propeller repeat protein</fullName>
    </submittedName>
</protein>
<reference evidence="3" key="1">
    <citation type="submission" date="2019-12" db="EMBL/GenBank/DDBJ databases">
        <title>Whole-genome sequence of Halomicrobium mukohataei pws1.</title>
        <authorList>
            <person name="Verma D.K."/>
            <person name="Gopal K."/>
            <person name="Prasad E.S."/>
        </authorList>
    </citation>
    <scope>NUCLEOTIDE SEQUENCE</scope>
    <source>
        <strain evidence="3">Pws1</strain>
    </source>
</reference>
<feature type="region of interest" description="Disordered" evidence="1">
    <location>
        <begin position="312"/>
        <end position="381"/>
    </location>
</feature>
<accession>A0A847UD75</accession>
<dbReference type="PANTHER" id="PTHR34512">
    <property type="entry name" value="CELL SURFACE PROTEIN"/>
    <property type="match status" value="1"/>
</dbReference>
<dbReference type="PROSITE" id="PS50231">
    <property type="entry name" value="RICIN_B_LECTIN"/>
    <property type="match status" value="1"/>
</dbReference>
<dbReference type="Gene3D" id="1.10.510.10">
    <property type="entry name" value="Transferase(Phosphotransferase) domain 1"/>
    <property type="match status" value="1"/>
</dbReference>
<dbReference type="InterPro" id="IPR015943">
    <property type="entry name" value="WD40/YVTN_repeat-like_dom_sf"/>
</dbReference>
<gene>
    <name evidence="3" type="ORF">GOC74_10905</name>
</gene>
<dbReference type="InterPro" id="IPR000719">
    <property type="entry name" value="Prot_kinase_dom"/>
</dbReference>
<dbReference type="AlphaFoldDB" id="A0A847UD75"/>